<dbReference type="Pfam" id="PF03441">
    <property type="entry name" value="FAD_binding_7"/>
    <property type="match status" value="1"/>
</dbReference>
<dbReference type="PROSITE" id="PS51645">
    <property type="entry name" value="PHR_CRY_ALPHA_BETA"/>
    <property type="match status" value="1"/>
</dbReference>
<dbReference type="EMBL" id="FIZX01000001">
    <property type="protein sequence ID" value="CZF79096.1"/>
    <property type="molecule type" value="Genomic_DNA"/>
</dbReference>
<dbReference type="RefSeq" id="WP_062661777.1">
    <property type="nucleotide sequence ID" value="NZ_FIZX01000001.1"/>
</dbReference>
<feature type="binding site" evidence="6">
    <location>
        <begin position="370"/>
        <end position="372"/>
    </location>
    <ligand>
        <name>FAD</name>
        <dbReference type="ChEBI" id="CHEBI:57692"/>
    </ligand>
</feature>
<comment type="cofactor">
    <cofactor evidence="7">
        <name>(6R)-5,10-methylene-5,6,7,8-tetrahydrofolate</name>
        <dbReference type="ChEBI" id="CHEBI:15636"/>
    </cofactor>
    <text evidence="7">Binds 1 5,10-methenyltetrahydrofolate (MTHF) per subunit.</text>
</comment>
<feature type="binding site" evidence="6">
    <location>
        <begin position="233"/>
        <end position="237"/>
    </location>
    <ligand>
        <name>FAD</name>
        <dbReference type="ChEBI" id="CHEBI:57692"/>
    </ligand>
</feature>
<evidence type="ECO:0000256" key="3">
    <source>
        <dbReference type="ARBA" id="ARBA00022630"/>
    </source>
</evidence>
<gene>
    <name evidence="9" type="primary">cry1</name>
    <name evidence="9" type="ORF">GCE9029_01254</name>
</gene>
<dbReference type="InterPro" id="IPR036134">
    <property type="entry name" value="Crypto/Photolyase_FAD-like_sf"/>
</dbReference>
<proteinExistence type="inferred from homology"/>
<dbReference type="SUPFAM" id="SSF48173">
    <property type="entry name" value="Cryptochrome/photolyase FAD-binding domain"/>
    <property type="match status" value="1"/>
</dbReference>
<keyword evidence="3 6" id="KW-0285">Flavoprotein</keyword>
<sequence length="427" mass="49918">MKGLIWFRHDLRLADNPALVALSRRCNEALMVYVIDPEWFRPAHYQSRHLGRFREEFLYQSLRALERELKKRKQRLVVKVGNPLQVIPDLCKKHRIDLVAVTDHPGVYERQQVAYLSRTLSCEVSVSESFSLFLRSQLTFDKASYPQTFSQFRKHVEKQNILPCIPISAPDSLPKHIDERRDIWGGQEFVYDLTPYHGGEDSGMVQLNQFFWKTQGLKNYKETRNGLDGWQFSSRLSAWLANGSISPRIVAAELDNYEYRHGRSDSTQSMYSELLWREYFQWMMHYHGASMFAFEGIKNKRPLTTYYCQNYKAWEQGTTEYPIVNACMRQLNQTGYMSNRGRQIVASCLVNELGVDWRFGAAYFEQQLIDFDVATNYGNWQYLAGVGADPRGQRRFNLEKQTEVYDPDGAFVDKWANAKSSESLLKY</sequence>
<evidence type="ECO:0000313" key="9">
    <source>
        <dbReference type="EMBL" id="CZF79096.1"/>
    </source>
</evidence>
<evidence type="ECO:0000256" key="7">
    <source>
        <dbReference type="RuleBase" id="RU367151"/>
    </source>
</evidence>
<organism evidence="9 10">
    <name type="scientific">Grimontia celer</name>
    <dbReference type="NCBI Taxonomy" id="1796497"/>
    <lineage>
        <taxon>Bacteria</taxon>
        <taxon>Pseudomonadati</taxon>
        <taxon>Pseudomonadota</taxon>
        <taxon>Gammaproteobacteria</taxon>
        <taxon>Vibrionales</taxon>
        <taxon>Vibrionaceae</taxon>
        <taxon>Grimontia</taxon>
    </lineage>
</organism>
<dbReference type="PANTHER" id="PTHR11455:SF22">
    <property type="entry name" value="CRYPTOCHROME DASH"/>
    <property type="match status" value="1"/>
</dbReference>
<dbReference type="InterPro" id="IPR014729">
    <property type="entry name" value="Rossmann-like_a/b/a_fold"/>
</dbReference>
<accession>A0A128EYL3</accession>
<evidence type="ECO:0000256" key="5">
    <source>
        <dbReference type="ARBA" id="ARBA00022991"/>
    </source>
</evidence>
<dbReference type="GO" id="GO:0003677">
    <property type="term" value="F:DNA binding"/>
    <property type="evidence" value="ECO:0007669"/>
    <property type="project" value="TreeGrafter"/>
</dbReference>
<comment type="function">
    <text evidence="7">May have a photoreceptor function.</text>
</comment>
<dbReference type="Gene3D" id="1.25.40.80">
    <property type="match status" value="1"/>
</dbReference>
<comment type="similarity">
    <text evidence="1 7">Belongs to the DNA photolyase class-1 family.</text>
</comment>
<evidence type="ECO:0000256" key="1">
    <source>
        <dbReference type="ARBA" id="ARBA00005862"/>
    </source>
</evidence>
<evidence type="ECO:0000256" key="2">
    <source>
        <dbReference type="ARBA" id="ARBA00017881"/>
    </source>
</evidence>
<dbReference type="OrthoDB" id="9772484at2"/>
<evidence type="ECO:0000313" key="10">
    <source>
        <dbReference type="Proteomes" id="UP000071641"/>
    </source>
</evidence>
<evidence type="ECO:0000256" key="6">
    <source>
        <dbReference type="PIRSR" id="PIRSR602081-1"/>
    </source>
</evidence>
<dbReference type="InterPro" id="IPR002081">
    <property type="entry name" value="Cryptochrome/DNA_photolyase_1"/>
</dbReference>
<dbReference type="InterPro" id="IPR005101">
    <property type="entry name" value="Cryptochr/Photolyase_FAD-bd"/>
</dbReference>
<dbReference type="AlphaFoldDB" id="A0A128EYL3"/>
<evidence type="ECO:0000259" key="8">
    <source>
        <dbReference type="PROSITE" id="PS51645"/>
    </source>
</evidence>
<name>A0A128EYL3_9GAMM</name>
<dbReference type="PANTHER" id="PTHR11455">
    <property type="entry name" value="CRYPTOCHROME"/>
    <property type="match status" value="1"/>
</dbReference>
<keyword evidence="4 6" id="KW-0274">FAD</keyword>
<evidence type="ECO:0000256" key="4">
    <source>
        <dbReference type="ARBA" id="ARBA00022827"/>
    </source>
</evidence>
<comment type="cofactor">
    <cofactor evidence="6 7">
        <name>FAD</name>
        <dbReference type="ChEBI" id="CHEBI:57692"/>
    </cofactor>
    <text evidence="6 7">Binds 1 FAD per subunit.</text>
</comment>
<dbReference type="NCBIfam" id="TIGR02765">
    <property type="entry name" value="crypto_DASH"/>
    <property type="match status" value="1"/>
</dbReference>
<dbReference type="SUPFAM" id="SSF52425">
    <property type="entry name" value="Cryptochrome/photolyase, N-terminal domain"/>
    <property type="match status" value="1"/>
</dbReference>
<dbReference type="InterPro" id="IPR006050">
    <property type="entry name" value="DNA_photolyase_N"/>
</dbReference>
<dbReference type="Proteomes" id="UP000071641">
    <property type="component" value="Unassembled WGS sequence"/>
</dbReference>
<dbReference type="STRING" id="1796497.GCE9029_01254"/>
<dbReference type="Gene3D" id="3.40.50.620">
    <property type="entry name" value="HUPs"/>
    <property type="match status" value="1"/>
</dbReference>
<dbReference type="GO" id="GO:0071949">
    <property type="term" value="F:FAD binding"/>
    <property type="evidence" value="ECO:0007669"/>
    <property type="project" value="TreeGrafter"/>
</dbReference>
<dbReference type="GO" id="GO:0003913">
    <property type="term" value="F:DNA photolyase activity"/>
    <property type="evidence" value="ECO:0007669"/>
    <property type="project" value="InterPro"/>
</dbReference>
<keyword evidence="10" id="KW-1185">Reference proteome</keyword>
<dbReference type="GO" id="GO:0000719">
    <property type="term" value="P:photoreactive repair"/>
    <property type="evidence" value="ECO:0007669"/>
    <property type="project" value="TreeGrafter"/>
</dbReference>
<dbReference type="Pfam" id="PF00875">
    <property type="entry name" value="DNA_photolyase"/>
    <property type="match status" value="1"/>
</dbReference>
<feature type="domain" description="Photolyase/cryptochrome alpha/beta" evidence="8">
    <location>
        <begin position="1"/>
        <end position="135"/>
    </location>
</feature>
<reference evidence="10" key="1">
    <citation type="submission" date="2016-02" db="EMBL/GenBank/DDBJ databases">
        <authorList>
            <person name="Rodrigo-Torres Lidia"/>
            <person name="Arahal R.David."/>
        </authorList>
    </citation>
    <scope>NUCLEOTIDE SEQUENCE [LARGE SCALE GENOMIC DNA]</scope>
    <source>
        <strain evidence="10">CECT 9029</strain>
    </source>
</reference>
<keyword evidence="5 7" id="KW-0157">Chromophore</keyword>
<feature type="binding site" evidence="6">
    <location>
        <position position="220"/>
    </location>
    <ligand>
        <name>FAD</name>
        <dbReference type="ChEBI" id="CHEBI:57692"/>
    </ligand>
</feature>
<dbReference type="InterPro" id="IPR014133">
    <property type="entry name" value="Cry_DASH"/>
</dbReference>
<protein>
    <recommendedName>
        <fullName evidence="2 7">Cryptochrome DASH</fullName>
    </recommendedName>
</protein>
<dbReference type="Gene3D" id="1.10.579.10">
    <property type="entry name" value="DNA Cyclobutane Dipyrimidine Photolyase, subunit A, domain 3"/>
    <property type="match status" value="1"/>
</dbReference>
<dbReference type="PRINTS" id="PR00147">
    <property type="entry name" value="DNAPHOTLYASE"/>
</dbReference>
<dbReference type="InterPro" id="IPR036155">
    <property type="entry name" value="Crypto/Photolyase_N_sf"/>
</dbReference>